<dbReference type="AlphaFoldDB" id="U3C6Q9"/>
<organism evidence="1 2">
    <name type="scientific">Vibrio azureus NBRC 104587</name>
    <dbReference type="NCBI Taxonomy" id="1219077"/>
    <lineage>
        <taxon>Bacteria</taxon>
        <taxon>Pseudomonadati</taxon>
        <taxon>Pseudomonadota</taxon>
        <taxon>Gammaproteobacteria</taxon>
        <taxon>Vibrionales</taxon>
        <taxon>Vibrionaceae</taxon>
        <taxon>Vibrio</taxon>
    </lineage>
</organism>
<dbReference type="Proteomes" id="UP000016567">
    <property type="component" value="Unassembled WGS sequence"/>
</dbReference>
<name>U3C6Q9_9VIBR</name>
<accession>U3C6Q9</accession>
<dbReference type="SUPFAM" id="SSF160631">
    <property type="entry name" value="SMI1/KNR4-like"/>
    <property type="match status" value="1"/>
</dbReference>
<evidence type="ECO:0000313" key="2">
    <source>
        <dbReference type="Proteomes" id="UP000016567"/>
    </source>
</evidence>
<reference evidence="1 2" key="1">
    <citation type="submission" date="2013-09" db="EMBL/GenBank/DDBJ databases">
        <title>Whole genome shotgun sequence of Vibrio azureus NBRC 104587.</title>
        <authorList>
            <person name="Isaki S."/>
            <person name="Hosoyama A."/>
            <person name="Numata M."/>
            <person name="Hashimoto M."/>
            <person name="Hosoyama Y."/>
            <person name="Tsuchikane K."/>
            <person name="Noguchi M."/>
            <person name="Hirakata S."/>
            <person name="Ichikawa N."/>
            <person name="Ohji S."/>
            <person name="Yamazoe A."/>
            <person name="Fujita N."/>
        </authorList>
    </citation>
    <scope>NUCLEOTIDE SEQUENCE [LARGE SCALE GENOMIC DNA]</scope>
    <source>
        <strain evidence="1 2">NBRC 104587</strain>
    </source>
</reference>
<evidence type="ECO:0008006" key="3">
    <source>
        <dbReference type="Google" id="ProtNLM"/>
    </source>
</evidence>
<dbReference type="OrthoDB" id="5910786at2"/>
<dbReference type="InterPro" id="IPR025850">
    <property type="entry name" value="SUKH-3"/>
</dbReference>
<dbReference type="Pfam" id="PF14433">
    <property type="entry name" value="SUKH-3"/>
    <property type="match status" value="1"/>
</dbReference>
<evidence type="ECO:0000313" key="1">
    <source>
        <dbReference type="EMBL" id="GAD77084.1"/>
    </source>
</evidence>
<sequence length="183" mass="21381">MKKRTEEYLTSMGWSSERMVELPEEYSTYSINDNVKSILRNIYGLTLIDDDGYKRPLLLTSKDFDLAKEYVVEAIEDFKFPVDFYPIGEHSEFAGYLYIDKNGDFYYLEGELYFLGSNLDEFIEAIVFEERDMIGIDKPEPCCCVNYPEGAESKLTPSQRLTYFNWQTPAPWLYDIELGLIPL</sequence>
<dbReference type="RefSeq" id="WP_021710827.1">
    <property type="nucleotide sequence ID" value="NZ_BAOB01000125.1"/>
</dbReference>
<gene>
    <name evidence="1" type="ORF">VAZ01S_060_00340</name>
</gene>
<protein>
    <recommendedName>
        <fullName evidence="3">Knr4/Smi1-like domain-containing protein</fullName>
    </recommendedName>
</protein>
<dbReference type="EMBL" id="BATL01000060">
    <property type="protein sequence ID" value="GAD77084.1"/>
    <property type="molecule type" value="Genomic_DNA"/>
</dbReference>
<dbReference type="InterPro" id="IPR037883">
    <property type="entry name" value="Knr4/Smi1-like_sf"/>
</dbReference>
<comment type="caution">
    <text evidence="1">The sequence shown here is derived from an EMBL/GenBank/DDBJ whole genome shotgun (WGS) entry which is preliminary data.</text>
</comment>
<keyword evidence="2" id="KW-1185">Reference proteome</keyword>
<proteinExistence type="predicted"/>